<sequence>MSSPVETSVNLTHHFLIAMPAMVDPNFARTLTYVCEHNAEGALGIVVNRPTDMDLGTLFERVDIRLEPGGRGFAALPVYYGGPVQTDRGFVLHRPSGSWQSTISVAEDIALTSSRDILQSMSESGEPGEVLVTLGYAGWSAGQIEWELSQNAWLTVAADPRILFDVPPEERLPAAMQLLGIDFASLSEVAGHA</sequence>
<keyword evidence="4" id="KW-1185">Reference proteome</keyword>
<protein>
    <recommendedName>
        <fullName evidence="2">UPF0301 protein DFR35_0956</fullName>
    </recommendedName>
</protein>
<comment type="similarity">
    <text evidence="1 2">Belongs to the UPF0301 (AlgH) family.</text>
</comment>
<dbReference type="PANTHER" id="PTHR30327:SF1">
    <property type="entry name" value="UPF0301 PROTEIN YQGE"/>
    <property type="match status" value="1"/>
</dbReference>
<dbReference type="EMBL" id="RCCI01000004">
    <property type="protein sequence ID" value="RLJ68396.1"/>
    <property type="molecule type" value="Genomic_DNA"/>
</dbReference>
<evidence type="ECO:0000256" key="1">
    <source>
        <dbReference type="ARBA" id="ARBA00009600"/>
    </source>
</evidence>
<dbReference type="SUPFAM" id="SSF143456">
    <property type="entry name" value="VC0467-like"/>
    <property type="match status" value="1"/>
</dbReference>
<comment type="caution">
    <text evidence="3">The sequence shown here is derived from an EMBL/GenBank/DDBJ whole genome shotgun (WGS) entry which is preliminary data.</text>
</comment>
<dbReference type="AlphaFoldDB" id="A0A497XMD2"/>
<accession>A0A497XMD2</accession>
<dbReference type="HAMAP" id="MF_00758">
    <property type="entry name" value="UPF0301"/>
    <property type="match status" value="1"/>
</dbReference>
<evidence type="ECO:0000313" key="4">
    <source>
        <dbReference type="Proteomes" id="UP000268908"/>
    </source>
</evidence>
<reference evidence="3 4" key="1">
    <citation type="submission" date="2018-10" db="EMBL/GenBank/DDBJ databases">
        <title>Genomic Encyclopedia of Type Strains, Phase IV (KMG-IV): sequencing the most valuable type-strain genomes for metagenomic binning, comparative biology and taxonomic classification.</title>
        <authorList>
            <person name="Goeker M."/>
        </authorList>
    </citation>
    <scope>NUCLEOTIDE SEQUENCE [LARGE SCALE GENOMIC DNA]</scope>
    <source>
        <strain evidence="3 4">DSM 26916</strain>
    </source>
</reference>
<dbReference type="Gene3D" id="3.40.1740.10">
    <property type="entry name" value="VC0467-like"/>
    <property type="match status" value="1"/>
</dbReference>
<dbReference type="GO" id="GO:0005829">
    <property type="term" value="C:cytosol"/>
    <property type="evidence" value="ECO:0007669"/>
    <property type="project" value="TreeGrafter"/>
</dbReference>
<name>A0A497XMD2_9PROT</name>
<gene>
    <name evidence="3" type="ORF">DFR35_0956</name>
</gene>
<dbReference type="Pfam" id="PF02622">
    <property type="entry name" value="DUF179"/>
    <property type="match status" value="1"/>
</dbReference>
<organism evidence="3 4">
    <name type="scientific">Sulfurisoma sediminicola</name>
    <dbReference type="NCBI Taxonomy" id="1381557"/>
    <lineage>
        <taxon>Bacteria</taxon>
        <taxon>Pseudomonadati</taxon>
        <taxon>Pseudomonadota</taxon>
        <taxon>Betaproteobacteria</taxon>
        <taxon>Nitrosomonadales</taxon>
        <taxon>Sterolibacteriaceae</taxon>
        <taxon>Sulfurisoma</taxon>
    </lineage>
</organism>
<dbReference type="PANTHER" id="PTHR30327">
    <property type="entry name" value="UNCHARACTERIZED PROTEIN YQGE"/>
    <property type="match status" value="1"/>
</dbReference>
<dbReference type="Proteomes" id="UP000268908">
    <property type="component" value="Unassembled WGS sequence"/>
</dbReference>
<proteinExistence type="inferred from homology"/>
<dbReference type="NCBIfam" id="NF001266">
    <property type="entry name" value="PRK00228.1-1"/>
    <property type="match status" value="1"/>
</dbReference>
<evidence type="ECO:0000256" key="2">
    <source>
        <dbReference type="HAMAP-Rule" id="MF_00758"/>
    </source>
</evidence>
<evidence type="ECO:0000313" key="3">
    <source>
        <dbReference type="EMBL" id="RLJ68396.1"/>
    </source>
</evidence>
<dbReference type="InterPro" id="IPR003774">
    <property type="entry name" value="AlgH-like"/>
</dbReference>